<feature type="compositionally biased region" description="Basic and acidic residues" evidence="1">
    <location>
        <begin position="1"/>
        <end position="21"/>
    </location>
</feature>
<accession>A0A078MR84</accession>
<name>A0A078MR84_9MICC</name>
<dbReference type="AlphaFoldDB" id="A0A078MR84"/>
<gene>
    <name evidence="2" type="ORF">BN1051_02142</name>
</gene>
<sequence length="91" mass="9971">MSSIHKADDGARSLRRPEPRPVRRTPTEAMRTAPYHLGAVMWTNPWETTDDGALFRWVVARSDVLRGSTEFIEDSNETVGGQSLADGSAAG</sequence>
<evidence type="ECO:0000313" key="2">
    <source>
        <dbReference type="EMBL" id="CEA08784.1"/>
    </source>
</evidence>
<reference evidence="2" key="1">
    <citation type="submission" date="2014-07" db="EMBL/GenBank/DDBJ databases">
        <authorList>
            <person name="Urmite Genomes Urmite Genomes"/>
        </authorList>
    </citation>
    <scope>NUCLEOTIDE SEQUENCE</scope>
    <source>
        <strain evidence="2">11W110_air</strain>
    </source>
</reference>
<organism evidence="2">
    <name type="scientific">Arthrobacter saudimassiliensis</name>
    <dbReference type="NCBI Taxonomy" id="1461584"/>
    <lineage>
        <taxon>Bacteria</taxon>
        <taxon>Bacillati</taxon>
        <taxon>Actinomycetota</taxon>
        <taxon>Actinomycetes</taxon>
        <taxon>Micrococcales</taxon>
        <taxon>Micrococcaceae</taxon>
        <taxon>Arthrobacter</taxon>
    </lineage>
</organism>
<feature type="region of interest" description="Disordered" evidence="1">
    <location>
        <begin position="1"/>
        <end position="30"/>
    </location>
</feature>
<evidence type="ECO:0000256" key="1">
    <source>
        <dbReference type="SAM" id="MobiDB-lite"/>
    </source>
</evidence>
<dbReference type="EMBL" id="LN483071">
    <property type="protein sequence ID" value="CEA08784.1"/>
    <property type="molecule type" value="Genomic_DNA"/>
</dbReference>
<proteinExistence type="predicted"/>
<protein>
    <submittedName>
        <fullName evidence="2">Uncharacterized protein</fullName>
    </submittedName>
</protein>